<dbReference type="Proteomes" id="UP000748308">
    <property type="component" value="Unassembled WGS sequence"/>
</dbReference>
<dbReference type="Pfam" id="PF01244">
    <property type="entry name" value="Peptidase_M19"/>
    <property type="match status" value="1"/>
</dbReference>
<accession>A0A938BN98</accession>
<evidence type="ECO:0000313" key="1">
    <source>
        <dbReference type="EMBL" id="MBM3318779.1"/>
    </source>
</evidence>
<dbReference type="PANTHER" id="PTHR10443">
    <property type="entry name" value="MICROSOMAL DIPEPTIDASE"/>
    <property type="match status" value="1"/>
</dbReference>
<sequence>MAWIDLHIDSLRRAVEPGVDLLAGSARAQADLPRLRAAGARGAIWAACDDVYLEGPESLAFVLRMLAAGRDLVERAGGELLLVRSRADWERCRAGGPVGMILAVEGAHSLLGCVEGLAALHALGVRVLTLTWNQANPFASGCGATPGEDRGLTPLGAELLVRARELGLWIDLAHASPRTLADAMALLPPPILVSHAGCAALRPHRRNLTDDQLRALAAAGGLVGITIYPPFLVAEGGATVATVAAHVAHAARVAGPGAVAMGTDLDGITLLPTDVRGLEGLDRLRGALAAAGLAEEEIEGVMWRNAARAIAAALPEG</sequence>
<dbReference type="AlphaFoldDB" id="A0A938BN98"/>
<dbReference type="InterPro" id="IPR032466">
    <property type="entry name" value="Metal_Hydrolase"/>
</dbReference>
<dbReference type="Gene3D" id="3.20.20.140">
    <property type="entry name" value="Metal-dependent hydrolases"/>
    <property type="match status" value="1"/>
</dbReference>
<comment type="caution">
    <text evidence="1">The sequence shown here is derived from an EMBL/GenBank/DDBJ whole genome shotgun (WGS) entry which is preliminary data.</text>
</comment>
<proteinExistence type="predicted"/>
<dbReference type="EMBL" id="VGIY01000483">
    <property type="protein sequence ID" value="MBM3318779.1"/>
    <property type="molecule type" value="Genomic_DNA"/>
</dbReference>
<dbReference type="SUPFAM" id="SSF51556">
    <property type="entry name" value="Metallo-dependent hydrolases"/>
    <property type="match status" value="1"/>
</dbReference>
<dbReference type="InterPro" id="IPR008257">
    <property type="entry name" value="Pept_M19"/>
</dbReference>
<dbReference type="GO" id="GO:0070573">
    <property type="term" value="F:metallodipeptidase activity"/>
    <property type="evidence" value="ECO:0007669"/>
    <property type="project" value="InterPro"/>
</dbReference>
<protein>
    <submittedName>
        <fullName evidence="1">Membrane dipeptidase</fullName>
    </submittedName>
</protein>
<dbReference type="PROSITE" id="PS51365">
    <property type="entry name" value="RENAL_DIPEPTIDASE_2"/>
    <property type="match status" value="1"/>
</dbReference>
<name>A0A938BN98_UNCEI</name>
<reference evidence="1" key="1">
    <citation type="submission" date="2019-03" db="EMBL/GenBank/DDBJ databases">
        <title>Lake Tanganyika Metagenome-Assembled Genomes (MAGs).</title>
        <authorList>
            <person name="Tran P."/>
        </authorList>
    </citation>
    <scope>NUCLEOTIDE SEQUENCE</scope>
    <source>
        <strain evidence="1">M_DeepCast_400m_m2_100</strain>
    </source>
</reference>
<dbReference type="PANTHER" id="PTHR10443:SF12">
    <property type="entry name" value="DIPEPTIDASE"/>
    <property type="match status" value="1"/>
</dbReference>
<gene>
    <name evidence="1" type="ORF">FJY75_13095</name>
</gene>
<organism evidence="1 2">
    <name type="scientific">Eiseniibacteriota bacterium</name>
    <dbReference type="NCBI Taxonomy" id="2212470"/>
    <lineage>
        <taxon>Bacteria</taxon>
        <taxon>Candidatus Eiseniibacteriota</taxon>
    </lineage>
</organism>
<evidence type="ECO:0000313" key="2">
    <source>
        <dbReference type="Proteomes" id="UP000748308"/>
    </source>
</evidence>
<dbReference type="GO" id="GO:0006508">
    <property type="term" value="P:proteolysis"/>
    <property type="evidence" value="ECO:0007669"/>
    <property type="project" value="InterPro"/>
</dbReference>